<comment type="caution">
    <text evidence="2">The sequence shown here is derived from an EMBL/GenBank/DDBJ whole genome shotgun (WGS) entry which is preliminary data.</text>
</comment>
<name>A0A9P0VYQ7_9ASCO</name>
<organism evidence="2 3">
    <name type="scientific">[Candida] railenensis</name>
    <dbReference type="NCBI Taxonomy" id="45579"/>
    <lineage>
        <taxon>Eukaryota</taxon>
        <taxon>Fungi</taxon>
        <taxon>Dikarya</taxon>
        <taxon>Ascomycota</taxon>
        <taxon>Saccharomycotina</taxon>
        <taxon>Pichiomycetes</taxon>
        <taxon>Debaryomycetaceae</taxon>
        <taxon>Kurtzmaniella</taxon>
    </lineage>
</organism>
<gene>
    <name evidence="2" type="ORF">CLIB1423_10S00936</name>
</gene>
<feature type="region of interest" description="Disordered" evidence="1">
    <location>
        <begin position="78"/>
        <end position="111"/>
    </location>
</feature>
<keyword evidence="3" id="KW-1185">Reference proteome</keyword>
<dbReference type="AlphaFoldDB" id="A0A9P0VYQ7"/>
<feature type="compositionally biased region" description="Basic residues" evidence="1">
    <location>
        <begin position="85"/>
        <end position="106"/>
    </location>
</feature>
<dbReference type="EMBL" id="CAKXYY010000010">
    <property type="protein sequence ID" value="CAH2353260.1"/>
    <property type="molecule type" value="Genomic_DNA"/>
</dbReference>
<evidence type="ECO:0000313" key="3">
    <source>
        <dbReference type="Proteomes" id="UP000837801"/>
    </source>
</evidence>
<protein>
    <submittedName>
        <fullName evidence="2">Uncharacterized protein</fullName>
    </submittedName>
</protein>
<proteinExistence type="predicted"/>
<reference evidence="2" key="1">
    <citation type="submission" date="2022-03" db="EMBL/GenBank/DDBJ databases">
        <authorList>
            <person name="Legras J.-L."/>
            <person name="Devillers H."/>
            <person name="Grondin C."/>
        </authorList>
    </citation>
    <scope>NUCLEOTIDE SEQUENCE</scope>
    <source>
        <strain evidence="2">CLIB 1423</strain>
    </source>
</reference>
<accession>A0A9P0VYQ7</accession>
<evidence type="ECO:0000313" key="2">
    <source>
        <dbReference type="EMBL" id="CAH2353260.1"/>
    </source>
</evidence>
<dbReference type="Proteomes" id="UP000837801">
    <property type="component" value="Unassembled WGS sequence"/>
</dbReference>
<sequence length="138" mass="16472">MLAFYILQPQVMCYVTNLRFSLLLESSPEGFPRLFLPCFPIPLILHSFHWHTLADNSGVNVNYFLRCKLPMYLMSHDKTRISRTPPRKKIKKSRSHAQSSKFRKNRFRQEHSQHEFHLFVAEKKMPTPERNTCHMRAK</sequence>
<evidence type="ECO:0000256" key="1">
    <source>
        <dbReference type="SAM" id="MobiDB-lite"/>
    </source>
</evidence>